<proteinExistence type="predicted"/>
<dbReference type="AlphaFoldDB" id="A0AAE3KFL6"/>
<organism evidence="1 2">
    <name type="scientific">Goodfellowiella coeruleoviolacea</name>
    <dbReference type="NCBI Taxonomy" id="334858"/>
    <lineage>
        <taxon>Bacteria</taxon>
        <taxon>Bacillati</taxon>
        <taxon>Actinomycetota</taxon>
        <taxon>Actinomycetes</taxon>
        <taxon>Pseudonocardiales</taxon>
        <taxon>Pseudonocardiaceae</taxon>
        <taxon>Goodfellowiella</taxon>
    </lineage>
</organism>
<comment type="caution">
    <text evidence="1">The sequence shown here is derived from an EMBL/GenBank/DDBJ whole genome shotgun (WGS) entry which is preliminary data.</text>
</comment>
<sequence>MVFRQPGMNRPTVRTAGLDYDRADVAYVLGLGPWTGWGELLGWLRGDGVSDPRLTPDRLRRLWQDAEAACGQGMALPDDPDRLWSELRQARTRRERS</sequence>
<protein>
    <submittedName>
        <fullName evidence="1">Uncharacterized protein</fullName>
    </submittedName>
</protein>
<accession>A0AAE3KFL6</accession>
<reference evidence="1" key="1">
    <citation type="submission" date="2022-06" db="EMBL/GenBank/DDBJ databases">
        <title>Genomic Encyclopedia of Archaeal and Bacterial Type Strains, Phase II (KMG-II): from individual species to whole genera.</title>
        <authorList>
            <person name="Goeker M."/>
        </authorList>
    </citation>
    <scope>NUCLEOTIDE SEQUENCE</scope>
    <source>
        <strain evidence="1">DSM 43935</strain>
    </source>
</reference>
<dbReference type="EMBL" id="JAMTCK010000007">
    <property type="protein sequence ID" value="MCP2166491.1"/>
    <property type="molecule type" value="Genomic_DNA"/>
</dbReference>
<keyword evidence="2" id="KW-1185">Reference proteome</keyword>
<evidence type="ECO:0000313" key="1">
    <source>
        <dbReference type="EMBL" id="MCP2166491.1"/>
    </source>
</evidence>
<dbReference type="RefSeq" id="WP_253772411.1">
    <property type="nucleotide sequence ID" value="NZ_JAMTCK010000007.1"/>
</dbReference>
<gene>
    <name evidence="1" type="ORF">LX83_003359</name>
</gene>
<dbReference type="Proteomes" id="UP001206128">
    <property type="component" value="Unassembled WGS sequence"/>
</dbReference>
<evidence type="ECO:0000313" key="2">
    <source>
        <dbReference type="Proteomes" id="UP001206128"/>
    </source>
</evidence>
<name>A0AAE3KFL6_9PSEU</name>